<sequence>MKYFNEIITVFECDSTMDLAKKLKNFFNPPFVLQSNIQRFGRGQYGRSWNSNFGGLYFTEVLSLEQILGFSTFLSIPIIRVLKRYVNSVKVKWPNDIVVGRKKLGGILIEKSDYVYAGIGINVSNKVSEEFKKISARLSDFSEVNELHLFYEILDEEENLINEFLRNGFKNFVNEYNENLIFLNDEIELESNNIYRGIVEGVGIYGELILKTRDKVERIFSGTVLNFYE</sequence>
<dbReference type="InterPro" id="IPR045864">
    <property type="entry name" value="aa-tRNA-synth_II/BPL/LPL"/>
</dbReference>
<comment type="caution">
    <text evidence="3">The sequence shown here is derived from an EMBL/GenBank/DDBJ whole genome shotgun (WGS) entry which is preliminary data.</text>
</comment>
<organism evidence="3 4">
    <name type="scientific">Caldisericum exile</name>
    <dbReference type="NCBI Taxonomy" id="693075"/>
    <lineage>
        <taxon>Bacteria</taxon>
        <taxon>Pseudomonadati</taxon>
        <taxon>Caldisericota/Cryosericota group</taxon>
        <taxon>Caldisericota</taxon>
        <taxon>Caldisericia</taxon>
        <taxon>Caldisericales</taxon>
        <taxon>Caldisericaceae</taxon>
        <taxon>Caldisericum</taxon>
    </lineage>
</organism>
<dbReference type="Gene3D" id="3.30.930.10">
    <property type="entry name" value="Bira Bifunctional Protein, Domain 2"/>
    <property type="match status" value="1"/>
</dbReference>
<evidence type="ECO:0000256" key="1">
    <source>
        <dbReference type="ARBA" id="ARBA00022598"/>
    </source>
</evidence>
<dbReference type="PANTHER" id="PTHR12835">
    <property type="entry name" value="BIOTIN PROTEIN LIGASE"/>
    <property type="match status" value="1"/>
</dbReference>
<evidence type="ECO:0000313" key="3">
    <source>
        <dbReference type="EMBL" id="PMP81093.1"/>
    </source>
</evidence>
<dbReference type="InterPro" id="IPR004408">
    <property type="entry name" value="Biotin_CoA_COase_ligase"/>
</dbReference>
<reference evidence="3 4" key="1">
    <citation type="submission" date="2018-01" db="EMBL/GenBank/DDBJ databases">
        <title>Metagenomic assembled genomes from two thermal pools in the Uzon Caldera, Kamchatka, Russia.</title>
        <authorList>
            <person name="Wilkins L."/>
            <person name="Ettinger C."/>
        </authorList>
    </citation>
    <scope>NUCLEOTIDE SEQUENCE [LARGE SCALE GENOMIC DNA]</scope>
    <source>
        <strain evidence="3">ARK-10</strain>
    </source>
</reference>
<dbReference type="GO" id="GO:0004077">
    <property type="term" value="F:biotin--[biotin carboxyl-carrier protein] ligase activity"/>
    <property type="evidence" value="ECO:0007669"/>
    <property type="project" value="InterPro"/>
</dbReference>
<feature type="domain" description="BPL/LPL catalytic" evidence="2">
    <location>
        <begin position="1"/>
        <end position="172"/>
    </location>
</feature>
<accession>A0A2J6X446</accession>
<dbReference type="RefSeq" id="WP_424586381.1">
    <property type="nucleotide sequence ID" value="NZ_JBNAUB010000001.1"/>
</dbReference>
<name>A0A2J6X446_9BACT</name>
<dbReference type="GO" id="GO:0005737">
    <property type="term" value="C:cytoplasm"/>
    <property type="evidence" value="ECO:0007669"/>
    <property type="project" value="TreeGrafter"/>
</dbReference>
<dbReference type="InterPro" id="IPR004143">
    <property type="entry name" value="BPL_LPL_catalytic"/>
</dbReference>
<dbReference type="EMBL" id="PNIX01000348">
    <property type="protein sequence ID" value="PMP81093.1"/>
    <property type="molecule type" value="Genomic_DNA"/>
</dbReference>
<dbReference type="Proteomes" id="UP000236910">
    <property type="component" value="Unassembled WGS sequence"/>
</dbReference>
<dbReference type="NCBIfam" id="TIGR00121">
    <property type="entry name" value="birA_ligase"/>
    <property type="match status" value="1"/>
</dbReference>
<dbReference type="PANTHER" id="PTHR12835:SF5">
    <property type="entry name" value="BIOTIN--PROTEIN LIGASE"/>
    <property type="match status" value="1"/>
</dbReference>
<dbReference type="SUPFAM" id="SSF55681">
    <property type="entry name" value="Class II aaRS and biotin synthetases"/>
    <property type="match status" value="1"/>
</dbReference>
<keyword evidence="1 3" id="KW-0436">Ligase</keyword>
<protein>
    <submittedName>
        <fullName evidence="3">Biotin--[acetyl-CoA-carboxylase] ligase</fullName>
    </submittedName>
</protein>
<gene>
    <name evidence="3" type="ORF">C0175_06145</name>
</gene>
<dbReference type="AlphaFoldDB" id="A0A2J6X446"/>
<proteinExistence type="predicted"/>
<dbReference type="PROSITE" id="PS51733">
    <property type="entry name" value="BPL_LPL_CATALYTIC"/>
    <property type="match status" value="1"/>
</dbReference>
<evidence type="ECO:0000259" key="2">
    <source>
        <dbReference type="PROSITE" id="PS51733"/>
    </source>
</evidence>
<dbReference type="Pfam" id="PF03099">
    <property type="entry name" value="BPL_LplA_LipB"/>
    <property type="match status" value="1"/>
</dbReference>
<evidence type="ECO:0000313" key="4">
    <source>
        <dbReference type="Proteomes" id="UP000236910"/>
    </source>
</evidence>